<accession>A0A8D9ATX8</accession>
<keyword evidence="1" id="KW-1133">Transmembrane helix</keyword>
<dbReference type="AlphaFoldDB" id="A0A8D9ATX8"/>
<organism evidence="2">
    <name type="scientific">Cacopsylla melanoneura</name>
    <dbReference type="NCBI Taxonomy" id="428564"/>
    <lineage>
        <taxon>Eukaryota</taxon>
        <taxon>Metazoa</taxon>
        <taxon>Ecdysozoa</taxon>
        <taxon>Arthropoda</taxon>
        <taxon>Hexapoda</taxon>
        <taxon>Insecta</taxon>
        <taxon>Pterygota</taxon>
        <taxon>Neoptera</taxon>
        <taxon>Paraneoptera</taxon>
        <taxon>Hemiptera</taxon>
        <taxon>Sternorrhyncha</taxon>
        <taxon>Psylloidea</taxon>
        <taxon>Psyllidae</taxon>
        <taxon>Psyllinae</taxon>
        <taxon>Cacopsylla</taxon>
    </lineage>
</organism>
<evidence type="ECO:0000313" key="2">
    <source>
        <dbReference type="EMBL" id="CAG6771189.1"/>
    </source>
</evidence>
<name>A0A8D9ATX8_9HEMI</name>
<feature type="transmembrane region" description="Helical" evidence="1">
    <location>
        <begin position="20"/>
        <end position="38"/>
    </location>
</feature>
<keyword evidence="1" id="KW-0812">Transmembrane</keyword>
<sequence length="133" mass="15467">MYTHFVDFDIGYYTTAALNYILFAFSCVCFHLFIYIICHNSHSVRCSSQYYCLFLNIEHFHHEGRILSARRGVSHIIMHLKCLRLNCFSNSVWFTSGLSGGGCEFDSVYPQHFQMTAWNKTIGDSNSNFCIYL</sequence>
<protein>
    <submittedName>
        <fullName evidence="2">Uncharacterized protein</fullName>
    </submittedName>
</protein>
<proteinExistence type="predicted"/>
<dbReference type="EMBL" id="HBUF01584021">
    <property type="protein sequence ID" value="CAG6771189.1"/>
    <property type="molecule type" value="Transcribed_RNA"/>
</dbReference>
<evidence type="ECO:0000256" key="1">
    <source>
        <dbReference type="SAM" id="Phobius"/>
    </source>
</evidence>
<reference evidence="2" key="1">
    <citation type="submission" date="2021-05" db="EMBL/GenBank/DDBJ databases">
        <authorList>
            <person name="Alioto T."/>
            <person name="Alioto T."/>
            <person name="Gomez Garrido J."/>
        </authorList>
    </citation>
    <scope>NUCLEOTIDE SEQUENCE</scope>
</reference>
<keyword evidence="1" id="KW-0472">Membrane</keyword>